<dbReference type="GO" id="GO:0009712">
    <property type="term" value="P:catechol-containing compound metabolic process"/>
    <property type="evidence" value="ECO:0007669"/>
    <property type="project" value="InterPro"/>
</dbReference>
<feature type="domain" description="Intradiol ring-cleavage dioxygenases" evidence="7">
    <location>
        <begin position="114"/>
        <end position="241"/>
    </location>
</feature>
<organism evidence="9 10">
    <name type="scientific">Aureobasidium uvarum</name>
    <dbReference type="NCBI Taxonomy" id="2773716"/>
    <lineage>
        <taxon>Eukaryota</taxon>
        <taxon>Fungi</taxon>
        <taxon>Dikarya</taxon>
        <taxon>Ascomycota</taxon>
        <taxon>Pezizomycotina</taxon>
        <taxon>Dothideomycetes</taxon>
        <taxon>Dothideomycetidae</taxon>
        <taxon>Dothideales</taxon>
        <taxon>Saccotheciaceae</taxon>
        <taxon>Aureobasidium</taxon>
    </lineage>
</organism>
<evidence type="ECO:0000256" key="3">
    <source>
        <dbReference type="ARBA" id="ARBA00022723"/>
    </source>
</evidence>
<dbReference type="GO" id="GO:0018576">
    <property type="term" value="F:catechol 1,2-dioxygenase activity"/>
    <property type="evidence" value="ECO:0007669"/>
    <property type="project" value="InterPro"/>
</dbReference>
<evidence type="ECO:0000313" key="10">
    <source>
        <dbReference type="Proteomes" id="UP000745764"/>
    </source>
</evidence>
<dbReference type="InterPro" id="IPR007535">
    <property type="entry name" value="Catechol_dOase_N"/>
</dbReference>
<evidence type="ECO:0000256" key="4">
    <source>
        <dbReference type="ARBA" id="ARBA00022964"/>
    </source>
</evidence>
<comment type="similarity">
    <text evidence="2">Belongs to the intradiol ring-cleavage dioxygenase family.</text>
</comment>
<dbReference type="PANTHER" id="PTHR33711">
    <property type="entry name" value="DIOXYGENASE, PUTATIVE (AFU_ORTHOLOGUE AFUA_2G02910)-RELATED"/>
    <property type="match status" value="1"/>
</dbReference>
<feature type="domain" description="Catechol dioxygenase N-terminal" evidence="8">
    <location>
        <begin position="32"/>
        <end position="105"/>
    </location>
</feature>
<evidence type="ECO:0008006" key="11">
    <source>
        <dbReference type="Google" id="ProtNLM"/>
    </source>
</evidence>
<dbReference type="GO" id="GO:0008199">
    <property type="term" value="F:ferric iron binding"/>
    <property type="evidence" value="ECO:0007669"/>
    <property type="project" value="InterPro"/>
</dbReference>
<keyword evidence="6" id="KW-0408">Iron</keyword>
<dbReference type="Pfam" id="PF04444">
    <property type="entry name" value="Dioxygenase_N"/>
    <property type="match status" value="1"/>
</dbReference>
<dbReference type="PANTHER" id="PTHR33711:SF7">
    <property type="entry name" value="INTRADIOL RING-CLEAVAGE DIOXYGENASES DOMAIN-CONTAINING PROTEIN-RELATED"/>
    <property type="match status" value="1"/>
</dbReference>
<dbReference type="Proteomes" id="UP000745764">
    <property type="component" value="Unassembled WGS sequence"/>
</dbReference>
<accession>A0A9N8KHC2</accession>
<dbReference type="InterPro" id="IPR000627">
    <property type="entry name" value="Intradiol_dOase_C"/>
</dbReference>
<gene>
    <name evidence="9" type="ORF">AWRI4620_LOCUS2288</name>
</gene>
<evidence type="ECO:0000256" key="5">
    <source>
        <dbReference type="ARBA" id="ARBA00023002"/>
    </source>
</evidence>
<keyword evidence="10" id="KW-1185">Reference proteome</keyword>
<dbReference type="EMBL" id="CAINUL010000002">
    <property type="protein sequence ID" value="CAD0108033.1"/>
    <property type="molecule type" value="Genomic_DNA"/>
</dbReference>
<dbReference type="Gene3D" id="2.60.130.10">
    <property type="entry name" value="Aromatic compound dioxygenase"/>
    <property type="match status" value="1"/>
</dbReference>
<evidence type="ECO:0000256" key="6">
    <source>
        <dbReference type="ARBA" id="ARBA00023004"/>
    </source>
</evidence>
<reference evidence="9" key="1">
    <citation type="submission" date="2020-06" db="EMBL/GenBank/DDBJ databases">
        <authorList>
            <person name="Onetto C."/>
        </authorList>
    </citation>
    <scope>NUCLEOTIDE SEQUENCE</scope>
</reference>
<evidence type="ECO:0000256" key="2">
    <source>
        <dbReference type="ARBA" id="ARBA00007825"/>
    </source>
</evidence>
<dbReference type="CDD" id="cd03461">
    <property type="entry name" value="1_2-HQD"/>
    <property type="match status" value="1"/>
</dbReference>
<name>A0A9N8KHC2_9PEZI</name>
<evidence type="ECO:0000313" key="9">
    <source>
        <dbReference type="EMBL" id="CAD0108033.1"/>
    </source>
</evidence>
<dbReference type="InterPro" id="IPR039390">
    <property type="entry name" value="1_2-HQD/HQD"/>
</dbReference>
<evidence type="ECO:0000259" key="8">
    <source>
        <dbReference type="Pfam" id="PF04444"/>
    </source>
</evidence>
<dbReference type="AlphaFoldDB" id="A0A9N8KHC2"/>
<dbReference type="OrthoDB" id="5238185at2759"/>
<dbReference type="SUPFAM" id="SSF49482">
    <property type="entry name" value="Aromatic compound dioxygenase"/>
    <property type="match status" value="1"/>
</dbReference>
<keyword evidence="4" id="KW-0223">Dioxygenase</keyword>
<dbReference type="InterPro" id="IPR015889">
    <property type="entry name" value="Intradiol_dOase_core"/>
</dbReference>
<sequence length="349" mass="39076">MDPSEVNIPPLKDLTIDNITENVHMINSQCDDPRMKYLLERLVSHVHDFARETRLSTNEWMAAIQFLTKVGQISSDVRQEFILLSDVIGLSLLVDSIDHPKPAASTEGTVLGPFHTHEAQLEGNGGSISHDPEGEPCLVLCTVKDTAGKPIENVKIDIWETDSKGFYDVQYAERDGPDGRAVMKSDNDGVFWFKAIVPVPYPIPHDGPVGQLLKKLKRHPYRPSHMHFMFEKPGYDNLITYVTPSVFCLQSSITDFPSPAALYLRGDPYETSDAVFGVKESLLIDLGTVSAEQAKEYGVKQGGRLITYDFVLVTDDESRKLREEKAMQAMKKLGRRMKLYQGLPVPDVD</sequence>
<dbReference type="InterPro" id="IPR050770">
    <property type="entry name" value="Intradiol_RC_Dioxygenase"/>
</dbReference>
<evidence type="ECO:0000256" key="1">
    <source>
        <dbReference type="ARBA" id="ARBA00001965"/>
    </source>
</evidence>
<protein>
    <recommendedName>
        <fullName evidence="11">Cathecol 1,2-dioxygenase</fullName>
    </recommendedName>
</protein>
<keyword evidence="3" id="KW-0479">Metal-binding</keyword>
<comment type="cofactor">
    <cofactor evidence="1">
        <name>Fe(3+)</name>
        <dbReference type="ChEBI" id="CHEBI:29034"/>
    </cofactor>
</comment>
<keyword evidence="5" id="KW-0560">Oxidoreductase</keyword>
<proteinExistence type="inferred from homology"/>
<comment type="caution">
    <text evidence="9">The sequence shown here is derived from an EMBL/GenBank/DDBJ whole genome shotgun (WGS) entry which is preliminary data.</text>
</comment>
<dbReference type="Pfam" id="PF00775">
    <property type="entry name" value="Dioxygenase_C"/>
    <property type="match status" value="1"/>
</dbReference>
<evidence type="ECO:0000259" key="7">
    <source>
        <dbReference type="Pfam" id="PF00775"/>
    </source>
</evidence>